<keyword evidence="2" id="KW-0496">Mitochondrion</keyword>
<evidence type="ECO:0000256" key="3">
    <source>
        <dbReference type="ARBA" id="ARBA00023157"/>
    </source>
</evidence>
<reference evidence="4" key="1">
    <citation type="submission" date="2020-11" db="EMBL/GenBank/DDBJ databases">
        <authorList>
            <person name="Tran Van P."/>
        </authorList>
    </citation>
    <scope>NUCLEOTIDE SEQUENCE</scope>
</reference>
<dbReference type="GO" id="GO:0008535">
    <property type="term" value="P:respiratory chain complex IV assembly"/>
    <property type="evidence" value="ECO:0007669"/>
    <property type="project" value="InterPro"/>
</dbReference>
<evidence type="ECO:0000256" key="1">
    <source>
        <dbReference type="ARBA" id="ARBA00004173"/>
    </source>
</evidence>
<keyword evidence="3" id="KW-1015">Disulfide bond</keyword>
<sequence length="300" mass="34535">MERFKKTSDKKEQLISSVRNRFLSNGAILTDVHGVTDRPKFPQYRCFQIPLQAIGSVRVDVLKSMWSPTLQYRNSSLKGSKMYPDVWLECELARPWTFSSSIVTMDTVDASEKDLGRKSRLPKKLLGATMCQGSVSPSRRRSVFNILAFNPIPVVMSFPNKAERQKCWDSRDRYWECLDVNKDENEHCLKLRQLYESSCSSQWSHQQQRIPPSAPVVTPLETNVLSTVTRRHRVYRQLALEDFPLLTKGLVWSLSYSPLVSAGTLAYRACLKDIDESDWMLFFMPAIEVVVTTENNNDIR</sequence>
<evidence type="ECO:0000256" key="2">
    <source>
        <dbReference type="ARBA" id="ARBA00023128"/>
    </source>
</evidence>
<proteinExistence type="predicted"/>
<gene>
    <name evidence="4" type="ORF">TTEB3V08_LOCUS658</name>
</gene>
<protein>
    <submittedName>
        <fullName evidence="4">Uncharacterized protein</fullName>
    </submittedName>
</protein>
<dbReference type="GO" id="GO:0005739">
    <property type="term" value="C:mitochondrion"/>
    <property type="evidence" value="ECO:0007669"/>
    <property type="project" value="UniProtKB-SubCell"/>
</dbReference>
<dbReference type="EMBL" id="OE000113">
    <property type="protein sequence ID" value="CAD7452480.1"/>
    <property type="molecule type" value="Genomic_DNA"/>
</dbReference>
<dbReference type="PANTHER" id="PTHR46690">
    <property type="entry name" value="CYTOCHROME C OXIDASE ASSEMBLY FACTOR 6 HOMOLOG"/>
    <property type="match status" value="1"/>
</dbReference>
<comment type="subcellular location">
    <subcellularLocation>
        <location evidence="1">Mitochondrion</location>
    </subcellularLocation>
</comment>
<accession>A0A7R9IAT9</accession>
<dbReference type="PANTHER" id="PTHR46690:SF1">
    <property type="entry name" value="CYTOCHROME C OXIDASE ASSEMBLY FACTOR 6 HOMOLOG"/>
    <property type="match status" value="1"/>
</dbReference>
<dbReference type="SUPFAM" id="SSF47694">
    <property type="entry name" value="Cytochrome c oxidase subunit h"/>
    <property type="match status" value="1"/>
</dbReference>
<name>A0A7R9IAT9_9NEOP</name>
<dbReference type="Pfam" id="PF02297">
    <property type="entry name" value="COX6B"/>
    <property type="match status" value="1"/>
</dbReference>
<evidence type="ECO:0000313" key="4">
    <source>
        <dbReference type="EMBL" id="CAD7452480.1"/>
    </source>
</evidence>
<dbReference type="Gene3D" id="1.10.10.140">
    <property type="entry name" value="Cytochrome c oxidase, subunit VIb"/>
    <property type="match status" value="1"/>
</dbReference>
<dbReference type="AlphaFoldDB" id="A0A7R9IAT9"/>
<dbReference type="PROSITE" id="PS51808">
    <property type="entry name" value="CHCH"/>
    <property type="match status" value="1"/>
</dbReference>
<dbReference type="GO" id="GO:0042775">
    <property type="term" value="P:mitochondrial ATP synthesis coupled electron transport"/>
    <property type="evidence" value="ECO:0007669"/>
    <property type="project" value="TreeGrafter"/>
</dbReference>
<dbReference type="InterPro" id="IPR042289">
    <property type="entry name" value="COA6"/>
</dbReference>
<dbReference type="InterPro" id="IPR036549">
    <property type="entry name" value="CX6/COA6-like_sf"/>
</dbReference>
<organism evidence="4">
    <name type="scientific">Timema tahoe</name>
    <dbReference type="NCBI Taxonomy" id="61484"/>
    <lineage>
        <taxon>Eukaryota</taxon>
        <taxon>Metazoa</taxon>
        <taxon>Ecdysozoa</taxon>
        <taxon>Arthropoda</taxon>
        <taxon>Hexapoda</taxon>
        <taxon>Insecta</taxon>
        <taxon>Pterygota</taxon>
        <taxon>Neoptera</taxon>
        <taxon>Polyneoptera</taxon>
        <taxon>Phasmatodea</taxon>
        <taxon>Timematodea</taxon>
        <taxon>Timematoidea</taxon>
        <taxon>Timematidae</taxon>
        <taxon>Timema</taxon>
    </lineage>
</organism>
<dbReference type="InterPro" id="IPR048280">
    <property type="entry name" value="COX6B-like"/>
</dbReference>